<dbReference type="SUPFAM" id="SSF117396">
    <property type="entry name" value="TM1631-like"/>
    <property type="match status" value="1"/>
</dbReference>
<dbReference type="EMBL" id="JAHHHD010000030">
    <property type="protein sequence ID" value="MBW4661095.1"/>
    <property type="molecule type" value="Genomic_DNA"/>
</dbReference>
<evidence type="ECO:0000313" key="1">
    <source>
        <dbReference type="EMBL" id="MBW4661095.1"/>
    </source>
</evidence>
<dbReference type="AlphaFoldDB" id="A0A951QFU3"/>
<proteinExistence type="predicted"/>
<dbReference type="InterPro" id="IPR002763">
    <property type="entry name" value="DUF72"/>
</dbReference>
<organism evidence="1 2">
    <name type="scientific">Drouetiella hepatica Uher 2000/2452</name>
    <dbReference type="NCBI Taxonomy" id="904376"/>
    <lineage>
        <taxon>Bacteria</taxon>
        <taxon>Bacillati</taxon>
        <taxon>Cyanobacteriota</taxon>
        <taxon>Cyanophyceae</taxon>
        <taxon>Oculatellales</taxon>
        <taxon>Oculatellaceae</taxon>
        <taxon>Drouetiella</taxon>
    </lineage>
</organism>
<name>A0A951QFU3_9CYAN</name>
<sequence>MSFRLGCAIWAYKEWVGESAGSLFPVGSRATDFLHLYSRRFSTVEGNTTFYSIPDAATVQRWVAETPASFKFCLKLPRDVTHQGLLTPAIPQAIAFLEQVQGLGDRLGPFFAQLPPSYSPDRLDDLRCFLTALPRRRFQFALEVRHLDWFKEPHVRELNAMLTDLGVGRVLLDTRPIYDCPDNPQIASERRKPQLPLQPVVTASFSLVRYISHPNQDLNQRYLLEWTQQIDLWIQQGIQIYFFVHCPIEVHSPGNARYLQLLLEEQGVSVPPLPWNALESPPTQLSLF</sequence>
<dbReference type="Gene3D" id="3.20.20.410">
    <property type="entry name" value="Protein of unknown function UPF0759"/>
    <property type="match status" value="1"/>
</dbReference>
<dbReference type="PANTHER" id="PTHR30348">
    <property type="entry name" value="UNCHARACTERIZED PROTEIN YECE"/>
    <property type="match status" value="1"/>
</dbReference>
<reference evidence="1" key="1">
    <citation type="submission" date="2021-05" db="EMBL/GenBank/DDBJ databases">
        <authorList>
            <person name="Pietrasiak N."/>
            <person name="Ward R."/>
            <person name="Stajich J.E."/>
            <person name="Kurbessoian T."/>
        </authorList>
    </citation>
    <scope>NUCLEOTIDE SEQUENCE</scope>
    <source>
        <strain evidence="1">UHER 2000/2452</strain>
    </source>
</reference>
<comment type="caution">
    <text evidence="1">The sequence shown here is derived from an EMBL/GenBank/DDBJ whole genome shotgun (WGS) entry which is preliminary data.</text>
</comment>
<protein>
    <submittedName>
        <fullName evidence="1">DUF72 domain-containing protein</fullName>
    </submittedName>
</protein>
<dbReference type="Proteomes" id="UP000757435">
    <property type="component" value="Unassembled WGS sequence"/>
</dbReference>
<dbReference type="PANTHER" id="PTHR30348:SF9">
    <property type="entry name" value="UPF0759 PROTEIN YECE"/>
    <property type="match status" value="1"/>
</dbReference>
<evidence type="ECO:0000313" key="2">
    <source>
        <dbReference type="Proteomes" id="UP000757435"/>
    </source>
</evidence>
<dbReference type="InterPro" id="IPR036520">
    <property type="entry name" value="UPF0759_sf"/>
</dbReference>
<reference evidence="1" key="2">
    <citation type="journal article" date="2022" name="Microbiol. Resour. Announc.">
        <title>Metagenome Sequencing to Explore Phylogenomics of Terrestrial Cyanobacteria.</title>
        <authorList>
            <person name="Ward R.D."/>
            <person name="Stajich J.E."/>
            <person name="Johansen J.R."/>
            <person name="Huntemann M."/>
            <person name="Clum A."/>
            <person name="Foster B."/>
            <person name="Foster B."/>
            <person name="Roux S."/>
            <person name="Palaniappan K."/>
            <person name="Varghese N."/>
            <person name="Mukherjee S."/>
            <person name="Reddy T.B.K."/>
            <person name="Daum C."/>
            <person name="Copeland A."/>
            <person name="Chen I.A."/>
            <person name="Ivanova N.N."/>
            <person name="Kyrpides N.C."/>
            <person name="Shapiro N."/>
            <person name="Eloe-Fadrosh E.A."/>
            <person name="Pietrasiak N."/>
        </authorList>
    </citation>
    <scope>NUCLEOTIDE SEQUENCE</scope>
    <source>
        <strain evidence="1">UHER 2000/2452</strain>
    </source>
</reference>
<gene>
    <name evidence="1" type="ORF">KME15_20665</name>
</gene>
<accession>A0A951QFU3</accession>
<dbReference type="Pfam" id="PF01904">
    <property type="entry name" value="DUF72"/>
    <property type="match status" value="1"/>
</dbReference>